<reference evidence="2" key="1">
    <citation type="submission" date="2022-11" db="UniProtKB">
        <authorList>
            <consortium name="WormBaseParasite"/>
        </authorList>
    </citation>
    <scope>IDENTIFICATION</scope>
</reference>
<evidence type="ECO:0000313" key="2">
    <source>
        <dbReference type="WBParaSite" id="ES5_v2.g27000.t1"/>
    </source>
</evidence>
<dbReference type="WBParaSite" id="ES5_v2.g27000.t1">
    <property type="protein sequence ID" value="ES5_v2.g27000.t1"/>
    <property type="gene ID" value="ES5_v2.g27000"/>
</dbReference>
<evidence type="ECO:0000313" key="1">
    <source>
        <dbReference type="Proteomes" id="UP000887579"/>
    </source>
</evidence>
<protein>
    <submittedName>
        <fullName evidence="2">Uncharacterized protein</fullName>
    </submittedName>
</protein>
<proteinExistence type="predicted"/>
<dbReference type="Proteomes" id="UP000887579">
    <property type="component" value="Unplaced"/>
</dbReference>
<sequence length="256" mass="29182">TGREDSVKEIKKKKQPTSTCETKNSSKTHGRDLALETYRNFQEVKVCVANLNNGMTERKVVLTSIYPHDQPPKPYISDVLYPRRKKSSYTTLKNANSIERLPPREPLSDDDLLKSPDRSLRSVHCAPPASSSSQQYQLLPTSSKYPSTLYRDRALSTITQLRGHYQLTNDEIRILSKNPDLKIITMRAGISLQEAQRNLRNLKRFQILAGKHLLPDLTLFSDELSVVILELDRFIDAIHTVSEHADPSPKGKKYRN</sequence>
<name>A0AC34GBB0_9BILA</name>
<accession>A0AC34GBB0</accession>
<organism evidence="1 2">
    <name type="scientific">Panagrolaimus sp. ES5</name>
    <dbReference type="NCBI Taxonomy" id="591445"/>
    <lineage>
        <taxon>Eukaryota</taxon>
        <taxon>Metazoa</taxon>
        <taxon>Ecdysozoa</taxon>
        <taxon>Nematoda</taxon>
        <taxon>Chromadorea</taxon>
        <taxon>Rhabditida</taxon>
        <taxon>Tylenchina</taxon>
        <taxon>Panagrolaimomorpha</taxon>
        <taxon>Panagrolaimoidea</taxon>
        <taxon>Panagrolaimidae</taxon>
        <taxon>Panagrolaimus</taxon>
    </lineage>
</organism>